<proteinExistence type="predicted"/>
<evidence type="ECO:0000313" key="2">
    <source>
        <dbReference type="Proteomes" id="UP001152803"/>
    </source>
</evidence>
<protein>
    <submittedName>
        <fullName evidence="1">Uncharacterized protein</fullName>
    </submittedName>
</protein>
<organism evidence="1 2">
    <name type="scientific">Conger conger</name>
    <name type="common">Conger eel</name>
    <name type="synonym">Muraena conger</name>
    <dbReference type="NCBI Taxonomy" id="82655"/>
    <lineage>
        <taxon>Eukaryota</taxon>
        <taxon>Metazoa</taxon>
        <taxon>Chordata</taxon>
        <taxon>Craniata</taxon>
        <taxon>Vertebrata</taxon>
        <taxon>Euteleostomi</taxon>
        <taxon>Actinopterygii</taxon>
        <taxon>Neopterygii</taxon>
        <taxon>Teleostei</taxon>
        <taxon>Anguilliformes</taxon>
        <taxon>Congridae</taxon>
        <taxon>Conger</taxon>
    </lineage>
</organism>
<dbReference type="EMBL" id="JAFJMO010000015">
    <property type="protein sequence ID" value="KAJ8256025.1"/>
    <property type="molecule type" value="Genomic_DNA"/>
</dbReference>
<comment type="caution">
    <text evidence="1">The sequence shown here is derived from an EMBL/GenBank/DDBJ whole genome shotgun (WGS) entry which is preliminary data.</text>
</comment>
<dbReference type="AlphaFoldDB" id="A0A9Q1HR93"/>
<dbReference type="Proteomes" id="UP001152803">
    <property type="component" value="Unassembled WGS sequence"/>
</dbReference>
<reference evidence="1" key="1">
    <citation type="journal article" date="2023" name="Science">
        <title>Genome structures resolve the early diversification of teleost fishes.</title>
        <authorList>
            <person name="Parey E."/>
            <person name="Louis A."/>
            <person name="Montfort J."/>
            <person name="Bouchez O."/>
            <person name="Roques C."/>
            <person name="Iampietro C."/>
            <person name="Lluch J."/>
            <person name="Castinel A."/>
            <person name="Donnadieu C."/>
            <person name="Desvignes T."/>
            <person name="Floi Bucao C."/>
            <person name="Jouanno E."/>
            <person name="Wen M."/>
            <person name="Mejri S."/>
            <person name="Dirks R."/>
            <person name="Jansen H."/>
            <person name="Henkel C."/>
            <person name="Chen W.J."/>
            <person name="Zahm M."/>
            <person name="Cabau C."/>
            <person name="Klopp C."/>
            <person name="Thompson A.W."/>
            <person name="Robinson-Rechavi M."/>
            <person name="Braasch I."/>
            <person name="Lecointre G."/>
            <person name="Bobe J."/>
            <person name="Postlethwait J.H."/>
            <person name="Berthelot C."/>
            <person name="Roest Crollius H."/>
            <person name="Guiguen Y."/>
        </authorList>
    </citation>
    <scope>NUCLEOTIDE SEQUENCE</scope>
    <source>
        <strain evidence="1">Concon-B</strain>
    </source>
</reference>
<name>A0A9Q1HR93_CONCO</name>
<keyword evidence="2" id="KW-1185">Reference proteome</keyword>
<sequence length="105" mass="11045">MHLHTISGIFPAHGLLHQVEFSSPLVFLPAPSGNGNWLQLRLGSPSGGGSHGRTGQGDSGAHGVVKGFGSVMICGSPYWPFPSLRWLLVAASSFTGHACFFTVRT</sequence>
<evidence type="ECO:0000313" key="1">
    <source>
        <dbReference type="EMBL" id="KAJ8256025.1"/>
    </source>
</evidence>
<accession>A0A9Q1HR93</accession>
<gene>
    <name evidence="1" type="ORF">COCON_G00198890</name>
</gene>